<accession>A0ABV2X1E1</accession>
<dbReference type="InterPro" id="IPR043917">
    <property type="entry name" value="DUF5753"/>
</dbReference>
<name>A0ABV2X1E1_9NOCA</name>
<protein>
    <submittedName>
        <fullName evidence="2">Helix-turn-helix transcriptional regulator</fullName>
    </submittedName>
</protein>
<dbReference type="CDD" id="cd00093">
    <property type="entry name" value="HTH_XRE"/>
    <property type="match status" value="1"/>
</dbReference>
<dbReference type="Proteomes" id="UP001550628">
    <property type="component" value="Unassembled WGS sequence"/>
</dbReference>
<keyword evidence="3" id="KW-1185">Reference proteome</keyword>
<dbReference type="InterPro" id="IPR010982">
    <property type="entry name" value="Lambda_DNA-bd_dom_sf"/>
</dbReference>
<dbReference type="EMBL" id="JBEYBF010000049">
    <property type="protein sequence ID" value="MEU1956960.1"/>
    <property type="molecule type" value="Genomic_DNA"/>
</dbReference>
<comment type="caution">
    <text evidence="2">The sequence shown here is derived from an EMBL/GenBank/DDBJ whole genome shotgun (WGS) entry which is preliminary data.</text>
</comment>
<feature type="domain" description="HTH cro/C1-type" evidence="1">
    <location>
        <begin position="17"/>
        <end position="72"/>
    </location>
</feature>
<dbReference type="SMART" id="SM00530">
    <property type="entry name" value="HTH_XRE"/>
    <property type="match status" value="1"/>
</dbReference>
<dbReference type="PROSITE" id="PS50943">
    <property type="entry name" value="HTH_CROC1"/>
    <property type="match status" value="1"/>
</dbReference>
<evidence type="ECO:0000313" key="2">
    <source>
        <dbReference type="EMBL" id="MEU1956960.1"/>
    </source>
</evidence>
<evidence type="ECO:0000313" key="3">
    <source>
        <dbReference type="Proteomes" id="UP001550628"/>
    </source>
</evidence>
<dbReference type="Gene3D" id="1.10.260.40">
    <property type="entry name" value="lambda repressor-like DNA-binding domains"/>
    <property type="match status" value="1"/>
</dbReference>
<dbReference type="Pfam" id="PF13560">
    <property type="entry name" value="HTH_31"/>
    <property type="match status" value="1"/>
</dbReference>
<dbReference type="InterPro" id="IPR001387">
    <property type="entry name" value="Cro/C1-type_HTH"/>
</dbReference>
<reference evidence="2 3" key="1">
    <citation type="submission" date="2024-06" db="EMBL/GenBank/DDBJ databases">
        <title>The Natural Products Discovery Center: Release of the First 8490 Sequenced Strains for Exploring Actinobacteria Biosynthetic Diversity.</title>
        <authorList>
            <person name="Kalkreuter E."/>
            <person name="Kautsar S.A."/>
            <person name="Yang D."/>
            <person name="Bader C.D."/>
            <person name="Teijaro C.N."/>
            <person name="Fluegel L."/>
            <person name="Davis C.M."/>
            <person name="Simpson J.R."/>
            <person name="Lauterbach L."/>
            <person name="Steele A.D."/>
            <person name="Gui C."/>
            <person name="Meng S."/>
            <person name="Li G."/>
            <person name="Viehrig K."/>
            <person name="Ye F."/>
            <person name="Su P."/>
            <person name="Kiefer A.F."/>
            <person name="Nichols A."/>
            <person name="Cepeda A.J."/>
            <person name="Yan W."/>
            <person name="Fan B."/>
            <person name="Jiang Y."/>
            <person name="Adhikari A."/>
            <person name="Zheng C.-J."/>
            <person name="Schuster L."/>
            <person name="Cowan T.M."/>
            <person name="Smanski M.J."/>
            <person name="Chevrette M.G."/>
            <person name="De Carvalho L.P.S."/>
            <person name="Shen B."/>
        </authorList>
    </citation>
    <scope>NUCLEOTIDE SEQUENCE [LARGE SCALE GENOMIC DNA]</scope>
    <source>
        <strain evidence="2 3">NPDC019708</strain>
    </source>
</reference>
<sequence length="293" mass="33023">MTDRDSSITRRQLGRYLREAREAIGLTMAEAAALMEWGKSSLQRIETGQNQRIRIRDLDGLIEIYEIDEDKAAGLRGLAQQAAEKSWWHEYGGVIPDNFSVYMGMESGARRIVSYQPDLVPGLLQTSDYARVLIRNAFPDDTEEELTNRIEPRVLRQRLVTRKTRPVRLDVILCETALCRVVGGPKTMAAQLMHLADAGTQPDVTIRLLPFSAGMPTGDQVGPFVILEFDVDGHGRPVEPTIVYAENYTSDMYSEKLGIVERYKRAFATLNKATLDDAATRMALRNKAREYRA</sequence>
<gene>
    <name evidence="2" type="ORF">ABZ510_34560</name>
</gene>
<dbReference type="SUPFAM" id="SSF47413">
    <property type="entry name" value="lambda repressor-like DNA-binding domains"/>
    <property type="match status" value="1"/>
</dbReference>
<dbReference type="RefSeq" id="WP_356958645.1">
    <property type="nucleotide sequence ID" value="NZ_JBEYBD010000015.1"/>
</dbReference>
<dbReference type="Pfam" id="PF19054">
    <property type="entry name" value="DUF5753"/>
    <property type="match status" value="1"/>
</dbReference>
<proteinExistence type="predicted"/>
<evidence type="ECO:0000259" key="1">
    <source>
        <dbReference type="PROSITE" id="PS50943"/>
    </source>
</evidence>
<organism evidence="2 3">
    <name type="scientific">Nocardia rhamnosiphila</name>
    <dbReference type="NCBI Taxonomy" id="426716"/>
    <lineage>
        <taxon>Bacteria</taxon>
        <taxon>Bacillati</taxon>
        <taxon>Actinomycetota</taxon>
        <taxon>Actinomycetes</taxon>
        <taxon>Mycobacteriales</taxon>
        <taxon>Nocardiaceae</taxon>
        <taxon>Nocardia</taxon>
    </lineage>
</organism>